<protein>
    <recommendedName>
        <fullName evidence="3">VWA domain-containing protein</fullName>
    </recommendedName>
</protein>
<dbReference type="AlphaFoldDB" id="A0A0U0ZUS8"/>
<dbReference type="Proteomes" id="UP000045782">
    <property type="component" value="Unassembled WGS sequence"/>
</dbReference>
<evidence type="ECO:0008006" key="3">
    <source>
        <dbReference type="Google" id="ProtNLM"/>
    </source>
</evidence>
<reference evidence="1 2" key="1">
    <citation type="submission" date="2015-03" db="EMBL/GenBank/DDBJ databases">
        <authorList>
            <person name="Murphy D."/>
        </authorList>
    </citation>
    <scope>NUCLEOTIDE SEQUENCE [LARGE SCALE GENOMIC DNA]</scope>
    <source>
        <strain evidence="1 2">PAP088</strain>
    </source>
</reference>
<evidence type="ECO:0000313" key="1">
    <source>
        <dbReference type="EMBL" id="CPV70757.1"/>
    </source>
</evidence>
<accession>A0A0U0ZUS8</accession>
<proteinExistence type="predicted"/>
<dbReference type="Gene3D" id="3.40.50.410">
    <property type="entry name" value="von Willebrand factor, type A domain"/>
    <property type="match status" value="1"/>
</dbReference>
<dbReference type="CDD" id="cd00198">
    <property type="entry name" value="vWFA"/>
    <property type="match status" value="1"/>
</dbReference>
<dbReference type="EMBL" id="CSWP01000012">
    <property type="protein sequence ID" value="CPV70757.1"/>
    <property type="molecule type" value="Genomic_DNA"/>
</dbReference>
<name>A0A0U0ZUS8_9MYCO</name>
<organism evidence="1 2">
    <name type="scientific">Mycobacteroides abscessus</name>
    <dbReference type="NCBI Taxonomy" id="36809"/>
    <lineage>
        <taxon>Bacteria</taxon>
        <taxon>Bacillati</taxon>
        <taxon>Actinomycetota</taxon>
        <taxon>Actinomycetes</taxon>
        <taxon>Mycobacteriales</taxon>
        <taxon>Mycobacteriaceae</taxon>
        <taxon>Mycobacteroides</taxon>
    </lineage>
</organism>
<dbReference type="RefSeq" id="WP_052524999.1">
    <property type="nucleotide sequence ID" value="NZ_CP014951.1"/>
</dbReference>
<dbReference type="SUPFAM" id="SSF53300">
    <property type="entry name" value="vWA-like"/>
    <property type="match status" value="1"/>
</dbReference>
<sequence length="212" mass="23462">MTNPDLTWILFLLDRSGSMRRIKKATEEGFDAFIAEQRKAPGQCAVTLAQFDTEYEVVYSQRPLDEVPPLTLVPRNSTALLDSMANLIVESGLQLAELPEAERPGTVIVAIMTDGLENASREWTHPMLKELVQQQTEQYGWQFLYMGANQDAIEEGAKLGVSGDYSLDFAGANVGQAMTVTSQNVVSYRSARSTDLTASMPTYTAEQRRSSK</sequence>
<evidence type="ECO:0000313" key="2">
    <source>
        <dbReference type="Proteomes" id="UP000045782"/>
    </source>
</evidence>
<gene>
    <name evidence="1" type="ORF">ERS075579_04894</name>
</gene>
<dbReference type="InterPro" id="IPR036465">
    <property type="entry name" value="vWFA_dom_sf"/>
</dbReference>